<reference evidence="1" key="1">
    <citation type="submission" date="2014-11" db="EMBL/GenBank/DDBJ databases">
        <authorList>
            <person name="Amaro Gonzalez C."/>
        </authorList>
    </citation>
    <scope>NUCLEOTIDE SEQUENCE</scope>
</reference>
<dbReference type="AlphaFoldDB" id="A0A0E9PFC3"/>
<organism evidence="1">
    <name type="scientific">Anguilla anguilla</name>
    <name type="common">European freshwater eel</name>
    <name type="synonym">Muraena anguilla</name>
    <dbReference type="NCBI Taxonomy" id="7936"/>
    <lineage>
        <taxon>Eukaryota</taxon>
        <taxon>Metazoa</taxon>
        <taxon>Chordata</taxon>
        <taxon>Craniata</taxon>
        <taxon>Vertebrata</taxon>
        <taxon>Euteleostomi</taxon>
        <taxon>Actinopterygii</taxon>
        <taxon>Neopterygii</taxon>
        <taxon>Teleostei</taxon>
        <taxon>Anguilliformes</taxon>
        <taxon>Anguillidae</taxon>
        <taxon>Anguilla</taxon>
    </lineage>
</organism>
<reference evidence="1" key="2">
    <citation type="journal article" date="2015" name="Fish Shellfish Immunol.">
        <title>Early steps in the European eel (Anguilla anguilla)-Vibrio vulnificus interaction in the gills: Role of the RtxA13 toxin.</title>
        <authorList>
            <person name="Callol A."/>
            <person name="Pajuelo D."/>
            <person name="Ebbesson L."/>
            <person name="Teles M."/>
            <person name="MacKenzie S."/>
            <person name="Amaro C."/>
        </authorList>
    </citation>
    <scope>NUCLEOTIDE SEQUENCE</scope>
</reference>
<protein>
    <submittedName>
        <fullName evidence="1">Uncharacterized protein</fullName>
    </submittedName>
</protein>
<evidence type="ECO:0000313" key="1">
    <source>
        <dbReference type="EMBL" id="JAH02563.1"/>
    </source>
</evidence>
<accession>A0A0E9PFC3</accession>
<proteinExistence type="predicted"/>
<name>A0A0E9PFC3_ANGAN</name>
<sequence>MSQVKSSDQNSQKINQIQVREYLPAWLTSGHGWPGIT</sequence>
<dbReference type="EMBL" id="GBXM01106014">
    <property type="protein sequence ID" value="JAH02563.1"/>
    <property type="molecule type" value="Transcribed_RNA"/>
</dbReference>